<dbReference type="InterPro" id="IPR000679">
    <property type="entry name" value="Znf_GATA"/>
</dbReference>
<dbReference type="PANTHER" id="PTHR45658">
    <property type="entry name" value="GATA TRANSCRIPTION FACTOR"/>
    <property type="match status" value="1"/>
</dbReference>
<evidence type="ECO:0000256" key="1">
    <source>
        <dbReference type="ARBA" id="ARBA00022723"/>
    </source>
</evidence>
<dbReference type="AlphaFoldDB" id="A0A8H6MT49"/>
<protein>
    <submittedName>
        <fullName evidence="7">Gata zinc finger</fullName>
    </submittedName>
</protein>
<evidence type="ECO:0000259" key="6">
    <source>
        <dbReference type="PROSITE" id="PS50114"/>
    </source>
</evidence>
<dbReference type="PROSITE" id="PS50114">
    <property type="entry name" value="GATA_ZN_FINGER_2"/>
    <property type="match status" value="1"/>
</dbReference>
<dbReference type="Gene3D" id="3.30.50.10">
    <property type="entry name" value="Erythroid Transcription Factor GATA-1, subunit A"/>
    <property type="match status" value="1"/>
</dbReference>
<evidence type="ECO:0000256" key="5">
    <source>
        <dbReference type="SAM" id="MobiDB-lite"/>
    </source>
</evidence>
<keyword evidence="3" id="KW-0862">Zinc</keyword>
<reference evidence="7 8" key="1">
    <citation type="journal article" date="2020" name="Phytopathology">
        <title>Genome Sequence Resources of Colletotrichum truncatum, C. plurivorum, C. musicola, and C. sojae: Four Species Pathogenic to Soybean (Glycine max).</title>
        <authorList>
            <person name="Rogerio F."/>
            <person name="Boufleur T.R."/>
            <person name="Ciampi-Guillardi M."/>
            <person name="Sukno S.A."/>
            <person name="Thon M.R."/>
            <person name="Massola Junior N.S."/>
            <person name="Baroncelli R."/>
        </authorList>
    </citation>
    <scope>NUCLEOTIDE SEQUENCE [LARGE SCALE GENOMIC DNA]</scope>
    <source>
        <strain evidence="7 8">LFN0009</strain>
    </source>
</reference>
<dbReference type="GO" id="GO:0043565">
    <property type="term" value="F:sequence-specific DNA binding"/>
    <property type="evidence" value="ECO:0007669"/>
    <property type="project" value="InterPro"/>
</dbReference>
<evidence type="ECO:0000313" key="7">
    <source>
        <dbReference type="EMBL" id="KAF6808039.1"/>
    </source>
</evidence>
<gene>
    <name evidence="7" type="ORF">CSOJ01_07807</name>
</gene>
<dbReference type="Pfam" id="PF00320">
    <property type="entry name" value="GATA"/>
    <property type="match status" value="1"/>
</dbReference>
<dbReference type="InterPro" id="IPR013088">
    <property type="entry name" value="Znf_NHR/GATA"/>
</dbReference>
<keyword evidence="2 4" id="KW-0863">Zinc-finger</keyword>
<keyword evidence="8" id="KW-1185">Reference proteome</keyword>
<evidence type="ECO:0000313" key="8">
    <source>
        <dbReference type="Proteomes" id="UP000652219"/>
    </source>
</evidence>
<name>A0A8H6MT49_9PEZI</name>
<dbReference type="GO" id="GO:0008270">
    <property type="term" value="F:zinc ion binding"/>
    <property type="evidence" value="ECO:0007669"/>
    <property type="project" value="UniProtKB-KW"/>
</dbReference>
<feature type="region of interest" description="Disordered" evidence="5">
    <location>
        <begin position="32"/>
        <end position="94"/>
    </location>
</feature>
<sequence>MYPIIDPEIGLINDIAFAESHSPQQRRRRLNLDLNHNQNPWPNRRRRVCGTASSYSSPPRPTTPTHELARVQKRRNLSPKARSDETRGTDGSTRLSLTRLKQGERHQRIRHGASELLRPSDSFPGYHGEYSGGGFHVAHDRPLPSEGELRAMARLLHDIAHEIVEIYSLRNGPGSDGPARPRDAGNSTADPVSCHAIVAHKPRKAKHDAGIYCHKCYRVVTPQWRRGPDGPMTLCNVCGLVYAKRQQPMGEDLPALDPVDMS</sequence>
<proteinExistence type="predicted"/>
<feature type="region of interest" description="Disordered" evidence="5">
    <location>
        <begin position="170"/>
        <end position="189"/>
    </location>
</feature>
<accession>A0A8H6MT49</accession>
<evidence type="ECO:0000256" key="2">
    <source>
        <dbReference type="ARBA" id="ARBA00022771"/>
    </source>
</evidence>
<evidence type="ECO:0000256" key="4">
    <source>
        <dbReference type="PROSITE-ProRule" id="PRU00094"/>
    </source>
</evidence>
<dbReference type="SUPFAM" id="SSF57716">
    <property type="entry name" value="Glucocorticoid receptor-like (DNA-binding domain)"/>
    <property type="match status" value="1"/>
</dbReference>
<dbReference type="Proteomes" id="UP000652219">
    <property type="component" value="Unassembled WGS sequence"/>
</dbReference>
<dbReference type="InterPro" id="IPR051140">
    <property type="entry name" value="GATA_TF"/>
</dbReference>
<dbReference type="EMBL" id="WIGN01000125">
    <property type="protein sequence ID" value="KAF6808039.1"/>
    <property type="molecule type" value="Genomic_DNA"/>
</dbReference>
<dbReference type="GO" id="GO:0006355">
    <property type="term" value="P:regulation of DNA-templated transcription"/>
    <property type="evidence" value="ECO:0007669"/>
    <property type="project" value="InterPro"/>
</dbReference>
<evidence type="ECO:0000256" key="3">
    <source>
        <dbReference type="ARBA" id="ARBA00022833"/>
    </source>
</evidence>
<keyword evidence="1" id="KW-0479">Metal-binding</keyword>
<dbReference type="SMART" id="SM00401">
    <property type="entry name" value="ZnF_GATA"/>
    <property type="match status" value="1"/>
</dbReference>
<dbReference type="CDD" id="cd00202">
    <property type="entry name" value="ZnF_GATA"/>
    <property type="match status" value="1"/>
</dbReference>
<organism evidence="7 8">
    <name type="scientific">Colletotrichum sojae</name>
    <dbReference type="NCBI Taxonomy" id="2175907"/>
    <lineage>
        <taxon>Eukaryota</taxon>
        <taxon>Fungi</taxon>
        <taxon>Dikarya</taxon>
        <taxon>Ascomycota</taxon>
        <taxon>Pezizomycotina</taxon>
        <taxon>Sordariomycetes</taxon>
        <taxon>Hypocreomycetidae</taxon>
        <taxon>Glomerellales</taxon>
        <taxon>Glomerellaceae</taxon>
        <taxon>Colletotrichum</taxon>
        <taxon>Colletotrichum orchidearum species complex</taxon>
    </lineage>
</organism>
<comment type="caution">
    <text evidence="7">The sequence shown here is derived from an EMBL/GenBank/DDBJ whole genome shotgun (WGS) entry which is preliminary data.</text>
</comment>
<feature type="domain" description="GATA-type" evidence="6">
    <location>
        <begin position="207"/>
        <end position="242"/>
    </location>
</feature>